<dbReference type="Pfam" id="PF04326">
    <property type="entry name" value="SLFN_AlbA_2"/>
    <property type="match status" value="1"/>
</dbReference>
<evidence type="ECO:0000313" key="2">
    <source>
        <dbReference type="EMBL" id="VAW65453.1"/>
    </source>
</evidence>
<dbReference type="PANTHER" id="PTHR30595">
    <property type="entry name" value="GLPR-RELATED TRANSCRIPTIONAL REPRESSOR"/>
    <property type="match status" value="1"/>
</dbReference>
<proteinExistence type="predicted"/>
<dbReference type="InterPro" id="IPR007421">
    <property type="entry name" value="Schlafen_AlbA_2_dom"/>
</dbReference>
<dbReference type="Gene3D" id="3.30.565.60">
    <property type="match status" value="1"/>
</dbReference>
<accession>A0A3B0XMV9</accession>
<reference evidence="2" key="1">
    <citation type="submission" date="2018-06" db="EMBL/GenBank/DDBJ databases">
        <authorList>
            <person name="Zhirakovskaya E."/>
        </authorList>
    </citation>
    <scope>NUCLEOTIDE SEQUENCE</scope>
</reference>
<feature type="domain" description="Schlafen AlbA-2" evidence="1">
    <location>
        <begin position="27"/>
        <end position="151"/>
    </location>
</feature>
<organism evidence="2">
    <name type="scientific">hydrothermal vent metagenome</name>
    <dbReference type="NCBI Taxonomy" id="652676"/>
    <lineage>
        <taxon>unclassified sequences</taxon>
        <taxon>metagenomes</taxon>
        <taxon>ecological metagenomes</taxon>
    </lineage>
</organism>
<dbReference type="InterPro" id="IPR038475">
    <property type="entry name" value="RecG_C_sf"/>
</dbReference>
<evidence type="ECO:0000259" key="1">
    <source>
        <dbReference type="Pfam" id="PF04326"/>
    </source>
</evidence>
<dbReference type="InterPro" id="IPR038461">
    <property type="entry name" value="Schlafen_AlbA_2_dom_sf"/>
</dbReference>
<dbReference type="AlphaFoldDB" id="A0A3B0XMV9"/>
<sequence>MTLIDYSTADVLTILSRVKREPSDKIESETIEFKEFSSESSLHGSKELAEEICAFANCQGGVLIVGVKDASNLQSKEWNEQLVGFQEVDTTEAEKRINGKLQSLVNLRIENINFEGKNYVAMYVIHHLESLVTTTSGKVCIREGRDSRPMTPEEVERAVKSLQSYDWSADILQRVELSALDEPHVSEAFSMYKSLMKQEITPSKEDFLESIGVTHNGILTKGGLLFLGKQSIIRNQLGDYEYRFSWKEGTDLKINEVWSGNIWNSLSKAKSLFEKCITEIDIEFKENKYKVPNLDPVAFHEAFLNAVVHRDYSIDGMITVEFTGNELSISSPGTFYGEITAENIAYHSPRHRNKALARILMTYRFVDRAGMGVLRMGIKSLMYGRKYPIFEETADSINVSMQAEYIKPAIFVLTHGKQQMFLPDLILLNTLSEKAYISFPECADMIKKVIEDTSKAIIDFSNRWDSYLEICGTKEAILLRIKEGFVDFFDLHKTIKIPPNSDKFVKLFYMLKKHKWVSNEDVSALPGYRQSQSTSRFLSDIEWIERSGKGIASKYKLSEKYE</sequence>
<dbReference type="PANTHER" id="PTHR30595:SF6">
    <property type="entry name" value="SCHLAFEN ALBA-2 DOMAIN-CONTAINING PROTEIN"/>
    <property type="match status" value="1"/>
</dbReference>
<gene>
    <name evidence="2" type="ORF">MNBD_GAMMA08-1203</name>
</gene>
<protein>
    <recommendedName>
        <fullName evidence="1">Schlafen AlbA-2 domain-containing protein</fullName>
    </recommendedName>
</protein>
<dbReference type="Pfam" id="PF13749">
    <property type="entry name" value="HATPase_c_4"/>
    <property type="match status" value="1"/>
</dbReference>
<name>A0A3B0XMV9_9ZZZZ</name>
<dbReference type="EMBL" id="UOFH01000314">
    <property type="protein sequence ID" value="VAW65453.1"/>
    <property type="molecule type" value="Genomic_DNA"/>
</dbReference>
<dbReference type="Gene3D" id="3.30.950.30">
    <property type="entry name" value="Schlafen, AAA domain"/>
    <property type="match status" value="1"/>
</dbReference>